<name>A0ABV5SAH6_9ACTN</name>
<gene>
    <name evidence="1" type="ORF">ACFFSA_36865</name>
</gene>
<dbReference type="RefSeq" id="WP_378520988.1">
    <property type="nucleotide sequence ID" value="NZ_JBHMBW010000049.1"/>
</dbReference>
<organism evidence="1 2">
    <name type="scientific">Nonomuraea helvata</name>
    <dbReference type="NCBI Taxonomy" id="37484"/>
    <lineage>
        <taxon>Bacteria</taxon>
        <taxon>Bacillati</taxon>
        <taxon>Actinomycetota</taxon>
        <taxon>Actinomycetes</taxon>
        <taxon>Streptosporangiales</taxon>
        <taxon>Streptosporangiaceae</taxon>
        <taxon>Nonomuraea</taxon>
    </lineage>
</organism>
<protein>
    <submittedName>
        <fullName evidence="1">Uncharacterized protein</fullName>
    </submittedName>
</protein>
<reference evidence="1 2" key="1">
    <citation type="submission" date="2024-09" db="EMBL/GenBank/DDBJ databases">
        <authorList>
            <person name="Sun Q."/>
            <person name="Mori K."/>
        </authorList>
    </citation>
    <scope>NUCLEOTIDE SEQUENCE [LARGE SCALE GENOMIC DNA]</scope>
    <source>
        <strain evidence="1 2">JCM 3143</strain>
    </source>
</reference>
<dbReference type="Proteomes" id="UP001589532">
    <property type="component" value="Unassembled WGS sequence"/>
</dbReference>
<sequence>MIASTSETVRRHAPERQLVFTVDAHTELDLLRQHPGVLDLAEHRINGSVRVTLSTSDADALLGLVTTGLGGRGIQVRDVGLDGVFLRLTGSDFSTHDDPVKEA</sequence>
<evidence type="ECO:0000313" key="2">
    <source>
        <dbReference type="Proteomes" id="UP001589532"/>
    </source>
</evidence>
<dbReference type="EMBL" id="JBHMBW010000049">
    <property type="protein sequence ID" value="MFB9628679.1"/>
    <property type="molecule type" value="Genomic_DNA"/>
</dbReference>
<evidence type="ECO:0000313" key="1">
    <source>
        <dbReference type="EMBL" id="MFB9628679.1"/>
    </source>
</evidence>
<proteinExistence type="predicted"/>
<keyword evidence="2" id="KW-1185">Reference proteome</keyword>
<accession>A0ABV5SAH6</accession>
<comment type="caution">
    <text evidence="1">The sequence shown here is derived from an EMBL/GenBank/DDBJ whole genome shotgun (WGS) entry which is preliminary data.</text>
</comment>